<dbReference type="InterPro" id="IPR035903">
    <property type="entry name" value="HesB-like_dom_sf"/>
</dbReference>
<dbReference type="SUPFAM" id="SSF89360">
    <property type="entry name" value="HesB-like domain"/>
    <property type="match status" value="1"/>
</dbReference>
<comment type="caution">
    <text evidence="2">The sequence shown here is derived from an EMBL/GenBank/DDBJ whole genome shotgun (WGS) entry which is preliminary data.</text>
</comment>
<name>A0A1B9B9C2_9BACI</name>
<gene>
    <name evidence="2" type="ORF">A8F95_03080</name>
</gene>
<evidence type="ECO:0000313" key="2">
    <source>
        <dbReference type="EMBL" id="OCA92689.1"/>
    </source>
</evidence>
<dbReference type="Pfam" id="PF01521">
    <property type="entry name" value="Fe-S_biosyn"/>
    <property type="match status" value="1"/>
</dbReference>
<accession>A0A1B9B9C2</accession>
<reference evidence="3" key="1">
    <citation type="submission" date="2016-05" db="EMBL/GenBank/DDBJ databases">
        <authorList>
            <person name="Liu B."/>
            <person name="Wang J."/>
            <person name="Zhu Y."/>
            <person name="Liu G."/>
            <person name="Chen Q."/>
            <person name="Chen Z."/>
            <person name="Lan J."/>
            <person name="Che J."/>
            <person name="Ge C."/>
            <person name="Shi H."/>
            <person name="Pan Z."/>
            <person name="Liu X."/>
        </authorList>
    </citation>
    <scope>NUCLEOTIDE SEQUENCE [LARGE SCALE GENOMIC DNA]</scope>
    <source>
        <strain evidence="3">FJAT-27215</strain>
    </source>
</reference>
<organism evidence="2 3">
    <name type="scientific">Pseudobacillus wudalianchiensis</name>
    <dbReference type="NCBI Taxonomy" id="1743143"/>
    <lineage>
        <taxon>Bacteria</taxon>
        <taxon>Bacillati</taxon>
        <taxon>Bacillota</taxon>
        <taxon>Bacilli</taxon>
        <taxon>Bacillales</taxon>
        <taxon>Bacillaceae</taxon>
        <taxon>Pseudobacillus</taxon>
    </lineage>
</organism>
<sequence length="105" mass="11823">MNIHITEQAARKLADRLDEDKHLKLYYDTEGCGCGVDGIPVLWITDQMSPDDIEIETNAMPVVVEKSQMMFYADQLTIDASGSNYYRLSSPGEILNGRMNIINHS</sequence>
<dbReference type="RefSeq" id="WP_065409175.1">
    <property type="nucleotide sequence ID" value="NZ_MAYT01000001.1"/>
</dbReference>
<dbReference type="InterPro" id="IPR000361">
    <property type="entry name" value="ATAP_core_dom"/>
</dbReference>
<dbReference type="EMBL" id="MAYT01000001">
    <property type="protein sequence ID" value="OCA92689.1"/>
    <property type="molecule type" value="Genomic_DNA"/>
</dbReference>
<evidence type="ECO:0000259" key="1">
    <source>
        <dbReference type="Pfam" id="PF01521"/>
    </source>
</evidence>
<dbReference type="Gene3D" id="2.60.300.12">
    <property type="entry name" value="HesB-like domain"/>
    <property type="match status" value="1"/>
</dbReference>
<evidence type="ECO:0000313" key="3">
    <source>
        <dbReference type="Proteomes" id="UP000092578"/>
    </source>
</evidence>
<feature type="domain" description="Core" evidence="1">
    <location>
        <begin position="1"/>
        <end position="102"/>
    </location>
</feature>
<proteinExistence type="predicted"/>
<dbReference type="Proteomes" id="UP000092578">
    <property type="component" value="Unassembled WGS sequence"/>
</dbReference>
<protein>
    <recommendedName>
        <fullName evidence="1">Core domain-containing protein</fullName>
    </recommendedName>
</protein>
<keyword evidence="3" id="KW-1185">Reference proteome</keyword>
<dbReference type="AlphaFoldDB" id="A0A1B9B9C2"/>